<name>A0A6J4PQ61_9BACT</name>
<feature type="non-terminal residue" evidence="2">
    <location>
        <position position="80"/>
    </location>
</feature>
<dbReference type="AlphaFoldDB" id="A0A6J4PQ61"/>
<protein>
    <submittedName>
        <fullName evidence="2">Uncharacterized protein</fullName>
    </submittedName>
</protein>
<feature type="region of interest" description="Disordered" evidence="1">
    <location>
        <begin position="1"/>
        <end position="53"/>
    </location>
</feature>
<accession>A0A6J4PQ61</accession>
<gene>
    <name evidence="2" type="ORF">AVDCRST_MAG64-2619</name>
</gene>
<evidence type="ECO:0000256" key="1">
    <source>
        <dbReference type="SAM" id="MobiDB-lite"/>
    </source>
</evidence>
<feature type="compositionally biased region" description="Basic residues" evidence="1">
    <location>
        <begin position="1"/>
        <end position="10"/>
    </location>
</feature>
<sequence>ERRPARRRAAARPPTRAPAAAAEGPAAPAVGVPEPATAVGVGDGAMGRRGARGADRLRLPRVPLLRRVRVLRPAGAGVRL</sequence>
<feature type="compositionally biased region" description="Low complexity" evidence="1">
    <location>
        <begin position="11"/>
        <end position="40"/>
    </location>
</feature>
<dbReference type="EMBL" id="CADCUQ010000587">
    <property type="protein sequence ID" value="CAA9416286.1"/>
    <property type="molecule type" value="Genomic_DNA"/>
</dbReference>
<feature type="non-terminal residue" evidence="2">
    <location>
        <position position="1"/>
    </location>
</feature>
<evidence type="ECO:0000313" key="2">
    <source>
        <dbReference type="EMBL" id="CAA9416286.1"/>
    </source>
</evidence>
<proteinExistence type="predicted"/>
<reference evidence="2" key="1">
    <citation type="submission" date="2020-02" db="EMBL/GenBank/DDBJ databases">
        <authorList>
            <person name="Meier V. D."/>
        </authorList>
    </citation>
    <scope>NUCLEOTIDE SEQUENCE</scope>
    <source>
        <strain evidence="2">AVDCRST_MAG64</strain>
    </source>
</reference>
<organism evidence="2">
    <name type="scientific">uncultured Phycisphaerae bacterium</name>
    <dbReference type="NCBI Taxonomy" id="904963"/>
    <lineage>
        <taxon>Bacteria</taxon>
        <taxon>Pseudomonadati</taxon>
        <taxon>Planctomycetota</taxon>
        <taxon>Phycisphaerae</taxon>
        <taxon>environmental samples</taxon>
    </lineage>
</organism>